<dbReference type="InterPro" id="IPR009008">
    <property type="entry name" value="Val/Leu/Ile-tRNA-synth_edit"/>
</dbReference>
<keyword evidence="11" id="KW-0175">Coiled coil</keyword>
<dbReference type="FunFam" id="1.10.730.10:FF:000009">
    <property type="entry name" value="Valine--tRNA ligase, mitochondrial"/>
    <property type="match status" value="1"/>
</dbReference>
<dbReference type="Gene3D" id="1.10.730.10">
    <property type="entry name" value="Isoleucyl-tRNA Synthetase, Domain 1"/>
    <property type="match status" value="1"/>
</dbReference>
<reference evidence="15" key="1">
    <citation type="submission" date="2014-11" db="EMBL/GenBank/DDBJ databases">
        <authorList>
            <person name="Otto D Thomas"/>
            <person name="Naeem Raeece"/>
        </authorList>
    </citation>
    <scope>NUCLEOTIDE SEQUENCE</scope>
</reference>
<dbReference type="InterPro" id="IPR002300">
    <property type="entry name" value="aa-tRNA-synth_Ia"/>
</dbReference>
<dbReference type="InterPro" id="IPR002303">
    <property type="entry name" value="Valyl-tRNA_ligase"/>
</dbReference>
<dbReference type="GO" id="GO:0004832">
    <property type="term" value="F:valine-tRNA ligase activity"/>
    <property type="evidence" value="ECO:0007669"/>
    <property type="project" value="UniProtKB-EC"/>
</dbReference>
<dbReference type="EC" id="6.1.1.9" evidence="2"/>
<feature type="compositionally biased region" description="Basic and acidic residues" evidence="12">
    <location>
        <begin position="891"/>
        <end position="900"/>
    </location>
</feature>
<keyword evidence="7 10" id="KW-0648">Protein biosynthesis</keyword>
<dbReference type="PANTHER" id="PTHR11946:SF109">
    <property type="entry name" value="VALINE--TRNA LIGASE"/>
    <property type="match status" value="1"/>
</dbReference>
<feature type="coiled-coil region" evidence="11">
    <location>
        <begin position="817"/>
        <end position="879"/>
    </location>
</feature>
<evidence type="ECO:0000256" key="8">
    <source>
        <dbReference type="ARBA" id="ARBA00023146"/>
    </source>
</evidence>
<dbReference type="SUPFAM" id="SSF50677">
    <property type="entry name" value="ValRS/IleRS/LeuRS editing domain"/>
    <property type="match status" value="1"/>
</dbReference>
<feature type="domain" description="Methionyl/Valyl/Leucyl/Isoleucyl-tRNA synthetase anticodon-binding" evidence="14">
    <location>
        <begin position="572"/>
        <end position="721"/>
    </location>
</feature>
<evidence type="ECO:0000259" key="14">
    <source>
        <dbReference type="Pfam" id="PF08264"/>
    </source>
</evidence>
<feature type="domain" description="Aminoacyl-tRNA synthetase class Ia" evidence="13">
    <location>
        <begin position="100"/>
        <end position="525"/>
    </location>
</feature>
<evidence type="ECO:0000256" key="12">
    <source>
        <dbReference type="SAM" id="MobiDB-lite"/>
    </source>
</evidence>
<evidence type="ECO:0000256" key="9">
    <source>
        <dbReference type="ARBA" id="ARBA00029936"/>
    </source>
</evidence>
<sequence>MSNPAPSGAKKRLDHEIESSYDPVKVEAGWDAWWDREGFFCPSVGEAKSASPQKKFVMIMPPPNVTGNLHIGHTLTAAIEDTLTRWHRMRGDVTLWVPGQIWEWKKQKGGNICRQTRKLAASVDWTREAFTLDEKLSRAVKEAFVRMFDDGLIYRGTRIVSWCPHLRTALSNVEVSTEEVRPRSKVKIPGFDKEVEVGVLVHFLYRVKGTDETLEVATTRIETMLGDTAVAVHPEDERYKGLFARKSPNEMKLGRCSRTGDIIEPMLTPQWFVDCKGMARRAVEAVRSGDLKILPQHHEKKWFEWLGKEQDWCVSRQLWWGHRIPAYRVTHPPPPPDGEEMWVVGRNLEQATQRAKEKTGAQTVSLEQDEDVLDTWFSSGLLPFSVFGWPEQTEELETFFPTSILETGSDILCMWVARMVMLSLHLTDRLPFETVFLHAMVRDKHGQKMEKSRGNVIDPLDVINGISLEGLLQKLAEGNLPAEEVERATDLMKKDFPKGIPACGADALRCGLLAYTKQDRNINLDIKQIVGYRKFCNKLWNATKFALMKFPDDFTPRGLDNLAGAPSLDWADRWILHRLSECCRAINAALREFRFFDAVQATFCFWRDELCDFYLELIKPVFQDPTPRAPSSSRRAACLEVLYCCLDRGLRLLHPAMPFVTEELYQRLPGSEWEQDSICTAEFPLEVPQWTEPRLDDEFALFSAVINRFRSLLVSLEIPKTDRPAGMISHKDPAFRAFLSRRASEISSLARAAGAGGQMGEVRVLSEVSGESTQTGGEEESTTGGGLWVSGSREELERYVKDVVSDQCTVFLDCYGMTNLDQTVAQIEKKIGDTETKLRRYEETQRKPDYKKKVEAARRQEDSEKITEYSEKLRELRGARENLHRFLASDSKSKPPESRKQRSCAIS</sequence>
<keyword evidence="3" id="KW-0963">Cytoplasm</keyword>
<dbReference type="PhylomeDB" id="A0A0G4HI03"/>
<keyword evidence="6 10" id="KW-0067">ATP-binding</keyword>
<evidence type="ECO:0000256" key="5">
    <source>
        <dbReference type="ARBA" id="ARBA00022741"/>
    </source>
</evidence>
<evidence type="ECO:0000256" key="10">
    <source>
        <dbReference type="RuleBase" id="RU363035"/>
    </source>
</evidence>
<dbReference type="InterPro" id="IPR001412">
    <property type="entry name" value="aa-tRNA-synth_I_CS"/>
</dbReference>
<evidence type="ECO:0000256" key="2">
    <source>
        <dbReference type="ARBA" id="ARBA00013169"/>
    </source>
</evidence>
<dbReference type="InterPro" id="IPR014729">
    <property type="entry name" value="Rossmann-like_a/b/a_fold"/>
</dbReference>
<dbReference type="GO" id="GO:0002161">
    <property type="term" value="F:aminoacyl-tRNA deacylase activity"/>
    <property type="evidence" value="ECO:0007669"/>
    <property type="project" value="InterPro"/>
</dbReference>
<proteinExistence type="inferred from homology"/>
<dbReference type="GO" id="GO:0006438">
    <property type="term" value="P:valyl-tRNA aminoacylation"/>
    <property type="evidence" value="ECO:0007669"/>
    <property type="project" value="InterPro"/>
</dbReference>
<evidence type="ECO:0000256" key="4">
    <source>
        <dbReference type="ARBA" id="ARBA00022598"/>
    </source>
</evidence>
<evidence type="ECO:0000256" key="1">
    <source>
        <dbReference type="ARBA" id="ARBA00005594"/>
    </source>
</evidence>
<dbReference type="Gene3D" id="3.40.50.620">
    <property type="entry name" value="HUPs"/>
    <property type="match status" value="3"/>
</dbReference>
<gene>
    <name evidence="15" type="ORF">Cvel_6889</name>
</gene>
<dbReference type="GO" id="GO:0005524">
    <property type="term" value="F:ATP binding"/>
    <property type="evidence" value="ECO:0007669"/>
    <property type="project" value="UniProtKB-KW"/>
</dbReference>
<feature type="region of interest" description="Disordered" evidence="12">
    <location>
        <begin position="768"/>
        <end position="788"/>
    </location>
</feature>
<evidence type="ECO:0000259" key="13">
    <source>
        <dbReference type="Pfam" id="PF00133"/>
    </source>
</evidence>
<evidence type="ECO:0000313" key="15">
    <source>
        <dbReference type="EMBL" id="CEM43610.1"/>
    </source>
</evidence>
<dbReference type="EMBL" id="CDMZ01002724">
    <property type="protein sequence ID" value="CEM43610.1"/>
    <property type="molecule type" value="Genomic_DNA"/>
</dbReference>
<dbReference type="PANTHER" id="PTHR11946">
    <property type="entry name" value="VALYL-TRNA SYNTHETASES"/>
    <property type="match status" value="1"/>
</dbReference>
<evidence type="ECO:0000256" key="6">
    <source>
        <dbReference type="ARBA" id="ARBA00022840"/>
    </source>
</evidence>
<name>A0A0G4HI03_9ALVE</name>
<evidence type="ECO:0000256" key="7">
    <source>
        <dbReference type="ARBA" id="ARBA00022917"/>
    </source>
</evidence>
<dbReference type="Pfam" id="PF00133">
    <property type="entry name" value="tRNA-synt_1"/>
    <property type="match status" value="2"/>
</dbReference>
<keyword evidence="8 10" id="KW-0030">Aminoacyl-tRNA synthetase</keyword>
<dbReference type="VEuPathDB" id="CryptoDB:Cvel_6889"/>
<dbReference type="PROSITE" id="PS00178">
    <property type="entry name" value="AA_TRNA_LIGASE_I"/>
    <property type="match status" value="1"/>
</dbReference>
<dbReference type="FunFam" id="3.90.740.10:FF:000008">
    <property type="entry name" value="Valine--tRNA ligase, mitochondrial"/>
    <property type="match status" value="1"/>
</dbReference>
<dbReference type="CDD" id="cd07962">
    <property type="entry name" value="Anticodon_Ia_Val"/>
    <property type="match status" value="1"/>
</dbReference>
<dbReference type="Pfam" id="PF08264">
    <property type="entry name" value="Anticodon_1"/>
    <property type="match status" value="1"/>
</dbReference>
<organism evidence="15">
    <name type="scientific">Chromera velia CCMP2878</name>
    <dbReference type="NCBI Taxonomy" id="1169474"/>
    <lineage>
        <taxon>Eukaryota</taxon>
        <taxon>Sar</taxon>
        <taxon>Alveolata</taxon>
        <taxon>Colpodellida</taxon>
        <taxon>Chromeraceae</taxon>
        <taxon>Chromera</taxon>
    </lineage>
</organism>
<dbReference type="CDD" id="cd00817">
    <property type="entry name" value="ValRS_core"/>
    <property type="match status" value="1"/>
</dbReference>
<dbReference type="FunFam" id="3.40.50.620:FF:000078">
    <property type="entry name" value="Valine--tRNA ligase, mitochondrial"/>
    <property type="match status" value="1"/>
</dbReference>
<dbReference type="InterPro" id="IPR013155">
    <property type="entry name" value="M/V/L/I-tRNA-synth_anticd-bd"/>
</dbReference>
<feature type="region of interest" description="Disordered" evidence="12">
    <location>
        <begin position="884"/>
        <end position="907"/>
    </location>
</feature>
<comment type="similarity">
    <text evidence="1 10">Belongs to the class-I aminoacyl-tRNA synthetase family.</text>
</comment>
<keyword evidence="4 10" id="KW-0436">Ligase</keyword>
<feature type="domain" description="Aminoacyl-tRNA synthetase class Ia" evidence="13">
    <location>
        <begin position="32"/>
        <end position="99"/>
    </location>
</feature>
<keyword evidence="5 10" id="KW-0547">Nucleotide-binding</keyword>
<dbReference type="AlphaFoldDB" id="A0A0G4HI03"/>
<dbReference type="InterPro" id="IPR033705">
    <property type="entry name" value="Anticodon_Ia_Val"/>
</dbReference>
<evidence type="ECO:0000256" key="11">
    <source>
        <dbReference type="SAM" id="Coils"/>
    </source>
</evidence>
<accession>A0A0G4HI03</accession>
<dbReference type="GO" id="GO:0005829">
    <property type="term" value="C:cytosol"/>
    <property type="evidence" value="ECO:0007669"/>
    <property type="project" value="TreeGrafter"/>
</dbReference>
<dbReference type="SUPFAM" id="SSF47323">
    <property type="entry name" value="Anticodon-binding domain of a subclass of class I aminoacyl-tRNA synthetases"/>
    <property type="match status" value="1"/>
</dbReference>
<evidence type="ECO:0000256" key="3">
    <source>
        <dbReference type="ARBA" id="ARBA00022490"/>
    </source>
</evidence>
<dbReference type="PRINTS" id="PR00986">
    <property type="entry name" value="TRNASYNTHVAL"/>
</dbReference>
<protein>
    <recommendedName>
        <fullName evidence="2">valine--tRNA ligase</fullName>
        <ecNumber evidence="2">6.1.1.9</ecNumber>
    </recommendedName>
    <alternativeName>
        <fullName evidence="9">Valyl-tRNA synthetase</fullName>
    </alternativeName>
</protein>
<dbReference type="SUPFAM" id="SSF52374">
    <property type="entry name" value="Nucleotidylyl transferase"/>
    <property type="match status" value="1"/>
</dbReference>
<dbReference type="InterPro" id="IPR009080">
    <property type="entry name" value="tRNAsynth_Ia_anticodon-bd"/>
</dbReference>